<dbReference type="GO" id="GO:0006355">
    <property type="term" value="P:regulation of DNA-templated transcription"/>
    <property type="evidence" value="ECO:0007669"/>
    <property type="project" value="InterPro"/>
</dbReference>
<dbReference type="OrthoDB" id="9787103at2"/>
<dbReference type="Gene3D" id="1.10.10.10">
    <property type="entry name" value="Winged helix-like DNA-binding domain superfamily/Winged helix DNA-binding domain"/>
    <property type="match status" value="1"/>
</dbReference>
<dbReference type="GO" id="GO:0000160">
    <property type="term" value="P:phosphorelay signal transduction system"/>
    <property type="evidence" value="ECO:0007669"/>
    <property type="project" value="InterPro"/>
</dbReference>
<dbReference type="PROSITE" id="PS51755">
    <property type="entry name" value="OMPR_PHOB"/>
    <property type="match status" value="1"/>
</dbReference>
<dbReference type="CDD" id="cd00383">
    <property type="entry name" value="trans_reg_C"/>
    <property type="match status" value="1"/>
</dbReference>
<dbReference type="InterPro" id="IPR001867">
    <property type="entry name" value="OmpR/PhoB-type_DNA-bd"/>
</dbReference>
<organism evidence="4 5">
    <name type="scientific">Acetatifactor muris</name>
    <dbReference type="NCBI Taxonomy" id="879566"/>
    <lineage>
        <taxon>Bacteria</taxon>
        <taxon>Bacillati</taxon>
        <taxon>Bacillota</taxon>
        <taxon>Clostridia</taxon>
        <taxon>Lachnospirales</taxon>
        <taxon>Lachnospiraceae</taxon>
        <taxon>Acetatifactor</taxon>
    </lineage>
</organism>
<dbReference type="AlphaFoldDB" id="A0A2K4ZLM7"/>
<evidence type="ECO:0000313" key="4">
    <source>
        <dbReference type="EMBL" id="SOY31381.1"/>
    </source>
</evidence>
<sequence length="134" mass="14705">MLIFNDTEEKAVEKAIAALADIIPLEAMQPPHSPALTFPGLEIRPHQRRVLKDGADIPLTRLEYGALCYLAASPGRVFTKAQIFEAVWSMESESCQSNVANVICNLRKKIEPDSGKPTYIKTVLGVGYKFASGE</sequence>
<keyword evidence="5" id="KW-1185">Reference proteome</keyword>
<dbReference type="Proteomes" id="UP000236311">
    <property type="component" value="Unassembled WGS sequence"/>
</dbReference>
<dbReference type="InterPro" id="IPR016032">
    <property type="entry name" value="Sig_transdc_resp-reg_C-effctor"/>
</dbReference>
<dbReference type="EMBL" id="OFSM01000024">
    <property type="protein sequence ID" value="SOY31381.1"/>
    <property type="molecule type" value="Genomic_DNA"/>
</dbReference>
<feature type="DNA-binding region" description="OmpR/PhoB-type" evidence="2">
    <location>
        <begin position="33"/>
        <end position="132"/>
    </location>
</feature>
<evidence type="ECO:0000256" key="1">
    <source>
        <dbReference type="ARBA" id="ARBA00023125"/>
    </source>
</evidence>
<dbReference type="RefSeq" id="WP_103241365.1">
    <property type="nucleotide sequence ID" value="NZ_JANJZD010000048.1"/>
</dbReference>
<evidence type="ECO:0000259" key="3">
    <source>
        <dbReference type="PROSITE" id="PS51755"/>
    </source>
</evidence>
<name>A0A2K4ZLM7_9FIRM</name>
<dbReference type="SUPFAM" id="SSF46894">
    <property type="entry name" value="C-terminal effector domain of the bipartite response regulators"/>
    <property type="match status" value="1"/>
</dbReference>
<evidence type="ECO:0000256" key="2">
    <source>
        <dbReference type="PROSITE-ProRule" id="PRU01091"/>
    </source>
</evidence>
<gene>
    <name evidence="4" type="primary">srrA_3</name>
    <name evidence="4" type="ORF">AMURIS_04118</name>
</gene>
<protein>
    <submittedName>
        <fullName evidence="4">Transcriptional regulatory protein SrrA</fullName>
    </submittedName>
</protein>
<keyword evidence="1 2" id="KW-0238">DNA-binding</keyword>
<feature type="domain" description="OmpR/PhoB-type" evidence="3">
    <location>
        <begin position="33"/>
        <end position="132"/>
    </location>
</feature>
<reference evidence="4 5" key="1">
    <citation type="submission" date="2018-01" db="EMBL/GenBank/DDBJ databases">
        <authorList>
            <person name="Gaut B.S."/>
            <person name="Morton B.R."/>
            <person name="Clegg M.T."/>
            <person name="Duvall M.R."/>
        </authorList>
    </citation>
    <scope>NUCLEOTIDE SEQUENCE [LARGE SCALE GENOMIC DNA]</scope>
    <source>
        <strain evidence="4">GP69</strain>
    </source>
</reference>
<dbReference type="GO" id="GO:0003677">
    <property type="term" value="F:DNA binding"/>
    <property type="evidence" value="ECO:0007669"/>
    <property type="project" value="UniProtKB-UniRule"/>
</dbReference>
<evidence type="ECO:0000313" key="5">
    <source>
        <dbReference type="Proteomes" id="UP000236311"/>
    </source>
</evidence>
<accession>A0A2K4ZLM7</accession>
<dbReference type="Pfam" id="PF00486">
    <property type="entry name" value="Trans_reg_C"/>
    <property type="match status" value="1"/>
</dbReference>
<dbReference type="InterPro" id="IPR036388">
    <property type="entry name" value="WH-like_DNA-bd_sf"/>
</dbReference>
<dbReference type="SMART" id="SM00862">
    <property type="entry name" value="Trans_reg_C"/>
    <property type="match status" value="1"/>
</dbReference>
<proteinExistence type="predicted"/>